<gene>
    <name evidence="2" type="ORF">PG993_010217</name>
</gene>
<feature type="signal peptide" evidence="1">
    <location>
        <begin position="1"/>
        <end position="16"/>
    </location>
</feature>
<organism evidence="2 3">
    <name type="scientific">Apiospora rasikravindrae</name>
    <dbReference type="NCBI Taxonomy" id="990691"/>
    <lineage>
        <taxon>Eukaryota</taxon>
        <taxon>Fungi</taxon>
        <taxon>Dikarya</taxon>
        <taxon>Ascomycota</taxon>
        <taxon>Pezizomycotina</taxon>
        <taxon>Sordariomycetes</taxon>
        <taxon>Xylariomycetidae</taxon>
        <taxon>Amphisphaeriales</taxon>
        <taxon>Apiosporaceae</taxon>
        <taxon>Apiospora</taxon>
    </lineage>
</organism>
<accession>A0ABR1SLM4</accession>
<keyword evidence="3" id="KW-1185">Reference proteome</keyword>
<reference evidence="2 3" key="1">
    <citation type="submission" date="2023-01" db="EMBL/GenBank/DDBJ databases">
        <title>Analysis of 21 Apiospora genomes using comparative genomics revels a genus with tremendous synthesis potential of carbohydrate active enzymes and secondary metabolites.</title>
        <authorList>
            <person name="Sorensen T."/>
        </authorList>
    </citation>
    <scope>NUCLEOTIDE SEQUENCE [LARGE SCALE GENOMIC DNA]</scope>
    <source>
        <strain evidence="2 3">CBS 33761</strain>
    </source>
</reference>
<dbReference type="Proteomes" id="UP001444661">
    <property type="component" value="Unassembled WGS sequence"/>
</dbReference>
<dbReference type="EMBL" id="JAQQWK010000009">
    <property type="protein sequence ID" value="KAK8035222.1"/>
    <property type="molecule type" value="Genomic_DNA"/>
</dbReference>
<evidence type="ECO:0000313" key="3">
    <source>
        <dbReference type="Proteomes" id="UP001444661"/>
    </source>
</evidence>
<proteinExistence type="predicted"/>
<feature type="chain" id="PRO_5047482464" evidence="1">
    <location>
        <begin position="17"/>
        <end position="304"/>
    </location>
</feature>
<keyword evidence="1" id="KW-0732">Signal</keyword>
<comment type="caution">
    <text evidence="2">The sequence shown here is derived from an EMBL/GenBank/DDBJ whole genome shotgun (WGS) entry which is preliminary data.</text>
</comment>
<protein>
    <submittedName>
        <fullName evidence="2">Uncharacterized protein</fullName>
    </submittedName>
</protein>
<name>A0ABR1SLM4_9PEZI</name>
<sequence>MGLLVFSSLRIAACNADPCPSPTGGVQAITRDAEEPPRGVHPARAIARGVPHDGHQTSLQVGDDQAPRLPARGDGLAVVVEDLHHNGGAVDLVQPWVVYVVIIIAALAVVRLREVWAGQRQRQRQANNAAVHRPVDQRLDGSVGESVLEQPGLISVEGFAREQEQSHVRMGLARAQDPFGELGHGGYRGEDHAGLELDNMRLHGLEVDVARDGELDSASRRRPSDDAITLLGCEDLVVAAGIALPEGGVVDDGDVAKCAVAVIDAAPSMGVIGRVGFDKFNQLTDGLVGQHAIGLDLSRSTHGR</sequence>
<evidence type="ECO:0000313" key="2">
    <source>
        <dbReference type="EMBL" id="KAK8035222.1"/>
    </source>
</evidence>
<evidence type="ECO:0000256" key="1">
    <source>
        <dbReference type="SAM" id="SignalP"/>
    </source>
</evidence>